<dbReference type="VEuPathDB" id="FungiDB:JI435_403670"/>
<dbReference type="Proteomes" id="UP000663193">
    <property type="component" value="Chromosome 3"/>
</dbReference>
<accession>A0A7U2HVG1</accession>
<dbReference type="AlphaFoldDB" id="A0A7U2HVG1"/>
<organism evidence="2 3">
    <name type="scientific">Phaeosphaeria nodorum (strain SN15 / ATCC MYA-4574 / FGSC 10173)</name>
    <name type="common">Glume blotch fungus</name>
    <name type="synonym">Parastagonospora nodorum</name>
    <dbReference type="NCBI Taxonomy" id="321614"/>
    <lineage>
        <taxon>Eukaryota</taxon>
        <taxon>Fungi</taxon>
        <taxon>Dikarya</taxon>
        <taxon>Ascomycota</taxon>
        <taxon>Pezizomycotina</taxon>
        <taxon>Dothideomycetes</taxon>
        <taxon>Pleosporomycetidae</taxon>
        <taxon>Pleosporales</taxon>
        <taxon>Pleosporineae</taxon>
        <taxon>Phaeosphaeriaceae</taxon>
        <taxon>Parastagonospora</taxon>
    </lineage>
</organism>
<protein>
    <submittedName>
        <fullName evidence="2">Uncharacterized protein</fullName>
    </submittedName>
</protein>
<feature type="transmembrane region" description="Helical" evidence="1">
    <location>
        <begin position="45"/>
        <end position="63"/>
    </location>
</feature>
<evidence type="ECO:0000313" key="3">
    <source>
        <dbReference type="Proteomes" id="UP000663193"/>
    </source>
</evidence>
<evidence type="ECO:0000313" key="2">
    <source>
        <dbReference type="EMBL" id="QRC93345.1"/>
    </source>
</evidence>
<dbReference type="EMBL" id="CP069025">
    <property type="protein sequence ID" value="QRC93345.1"/>
    <property type="molecule type" value="Genomic_DNA"/>
</dbReference>
<keyword evidence="3" id="KW-1185">Reference proteome</keyword>
<gene>
    <name evidence="2" type="ORF">JI435_403670</name>
</gene>
<keyword evidence="1" id="KW-1133">Transmembrane helix</keyword>
<proteinExistence type="predicted"/>
<keyword evidence="1" id="KW-0472">Membrane</keyword>
<evidence type="ECO:0000256" key="1">
    <source>
        <dbReference type="SAM" id="Phobius"/>
    </source>
</evidence>
<sequence length="64" mass="7718">MRRKRRRNGQEWEHFSIYRIIGPQGNLPIPTYSGLLRQHISQGHGIFAFFFCFFFFGLPRRAFI</sequence>
<reference evidence="3" key="1">
    <citation type="journal article" date="2021" name="BMC Genomics">
        <title>Chromosome-level genome assembly and manually-curated proteome of model necrotroph Parastagonospora nodorum Sn15 reveals a genome-wide trove of candidate effector homologs, and redundancy of virulence-related functions within an accessory chromosome.</title>
        <authorList>
            <person name="Bertazzoni S."/>
            <person name="Jones D.A.B."/>
            <person name="Phan H.T."/>
            <person name="Tan K.-C."/>
            <person name="Hane J.K."/>
        </authorList>
    </citation>
    <scope>NUCLEOTIDE SEQUENCE [LARGE SCALE GENOMIC DNA]</scope>
    <source>
        <strain evidence="3">SN15 / ATCC MYA-4574 / FGSC 10173)</strain>
    </source>
</reference>
<name>A0A7U2HVG1_PHANO</name>
<keyword evidence="1" id="KW-0812">Transmembrane</keyword>